<feature type="transmembrane region" description="Helical" evidence="1">
    <location>
        <begin position="20"/>
        <end position="39"/>
    </location>
</feature>
<evidence type="ECO:0000313" key="2">
    <source>
        <dbReference type="EMBL" id="ACT60563.1"/>
    </source>
</evidence>
<dbReference type="AlphaFoldDB" id="C6XR32"/>
<dbReference type="Proteomes" id="UP000002745">
    <property type="component" value="Chromosome"/>
</dbReference>
<evidence type="ECO:0000256" key="1">
    <source>
        <dbReference type="SAM" id="Phobius"/>
    </source>
</evidence>
<gene>
    <name evidence="2" type="ordered locus">Hbal_2892</name>
</gene>
<accession>C6XR32</accession>
<keyword evidence="1" id="KW-0812">Transmembrane</keyword>
<evidence type="ECO:0000313" key="3">
    <source>
        <dbReference type="Proteomes" id="UP000002745"/>
    </source>
</evidence>
<reference evidence="3" key="1">
    <citation type="journal article" date="2011" name="J. Bacteriol.">
        <title>Genome sequences of eight morphologically diverse alphaproteobacteria.</title>
        <authorList>
            <consortium name="US DOE Joint Genome Institute"/>
            <person name="Brown P.J."/>
            <person name="Kysela D.T."/>
            <person name="Buechlein A."/>
            <person name="Hemmerich C."/>
            <person name="Brun Y.V."/>
        </authorList>
    </citation>
    <scope>NUCLEOTIDE SEQUENCE [LARGE SCALE GENOMIC DNA]</scope>
    <source>
        <strain evidence="3">ATCC 49814 / DSM 5838 / IFAM 1418</strain>
    </source>
</reference>
<name>C6XR32_HIRBI</name>
<protein>
    <submittedName>
        <fullName evidence="2">Uncharacterized protein</fullName>
    </submittedName>
</protein>
<organism evidence="2 3">
    <name type="scientific">Hirschia baltica (strain ATCC 49814 / DSM 5838 / IFAM 1418)</name>
    <dbReference type="NCBI Taxonomy" id="582402"/>
    <lineage>
        <taxon>Bacteria</taxon>
        <taxon>Pseudomonadati</taxon>
        <taxon>Pseudomonadota</taxon>
        <taxon>Alphaproteobacteria</taxon>
        <taxon>Hyphomonadales</taxon>
        <taxon>Hyphomonadaceae</taxon>
        <taxon>Hirschia</taxon>
    </lineage>
</organism>
<sequence>MTGYEKSEDYGSKPPSKTWVMVSMIVMLLMGFGIFALIAN</sequence>
<keyword evidence="1" id="KW-0472">Membrane</keyword>
<keyword evidence="3" id="KW-1185">Reference proteome</keyword>
<dbReference type="EMBL" id="CP001678">
    <property type="protein sequence ID" value="ACT60563.1"/>
    <property type="molecule type" value="Genomic_DNA"/>
</dbReference>
<dbReference type="KEGG" id="hba:Hbal_2892"/>
<keyword evidence="1" id="KW-1133">Transmembrane helix</keyword>
<dbReference type="HOGENOM" id="CLU_3290758_0_0_5"/>
<proteinExistence type="predicted"/>